<evidence type="ECO:0000313" key="3">
    <source>
        <dbReference type="Proteomes" id="UP000198372"/>
    </source>
</evidence>
<dbReference type="STRING" id="269621.A0A238FCV8"/>
<dbReference type="Proteomes" id="UP000198372">
    <property type="component" value="Unassembled WGS sequence"/>
</dbReference>
<dbReference type="SUPFAM" id="SSF50370">
    <property type="entry name" value="Ricin B-like lectins"/>
    <property type="match status" value="1"/>
</dbReference>
<dbReference type="EMBL" id="FMSP01000006">
    <property type="protein sequence ID" value="SCV71025.1"/>
    <property type="molecule type" value="Genomic_DNA"/>
</dbReference>
<feature type="region of interest" description="Disordered" evidence="1">
    <location>
        <begin position="1"/>
        <end position="53"/>
    </location>
</feature>
<organism evidence="2 3">
    <name type="scientific">Microbotryum intermedium</name>
    <dbReference type="NCBI Taxonomy" id="269621"/>
    <lineage>
        <taxon>Eukaryota</taxon>
        <taxon>Fungi</taxon>
        <taxon>Dikarya</taxon>
        <taxon>Basidiomycota</taxon>
        <taxon>Pucciniomycotina</taxon>
        <taxon>Microbotryomycetes</taxon>
        <taxon>Microbotryales</taxon>
        <taxon>Microbotryaceae</taxon>
        <taxon>Microbotryum</taxon>
    </lineage>
</organism>
<evidence type="ECO:0000256" key="1">
    <source>
        <dbReference type="SAM" id="MobiDB-lite"/>
    </source>
</evidence>
<feature type="region of interest" description="Disordered" evidence="1">
    <location>
        <begin position="517"/>
        <end position="543"/>
    </location>
</feature>
<feature type="compositionally biased region" description="Low complexity" evidence="1">
    <location>
        <begin position="473"/>
        <end position="493"/>
    </location>
</feature>
<name>A0A238FCV8_9BASI</name>
<feature type="compositionally biased region" description="Basic and acidic residues" evidence="1">
    <location>
        <begin position="383"/>
        <end position="398"/>
    </location>
</feature>
<feature type="compositionally biased region" description="Basic and acidic residues" evidence="1">
    <location>
        <begin position="638"/>
        <end position="648"/>
    </location>
</feature>
<feature type="compositionally biased region" description="Polar residues" evidence="1">
    <location>
        <begin position="37"/>
        <end position="53"/>
    </location>
</feature>
<dbReference type="OrthoDB" id="9895617at2759"/>
<accession>A0A238FCV8</accession>
<dbReference type="AlphaFoldDB" id="A0A238FCV8"/>
<feature type="region of interest" description="Disordered" evidence="1">
    <location>
        <begin position="411"/>
        <end position="493"/>
    </location>
</feature>
<reference evidence="3" key="1">
    <citation type="submission" date="2016-09" db="EMBL/GenBank/DDBJ databases">
        <authorList>
            <person name="Jeantristanb JTB J.-T."/>
            <person name="Ricardo R."/>
        </authorList>
    </citation>
    <scope>NUCLEOTIDE SEQUENCE [LARGE SCALE GENOMIC DNA]</scope>
</reference>
<proteinExistence type="predicted"/>
<protein>
    <submittedName>
        <fullName evidence="2">BQ2448_3787 protein</fullName>
    </submittedName>
</protein>
<evidence type="ECO:0000313" key="2">
    <source>
        <dbReference type="EMBL" id="SCV71025.1"/>
    </source>
</evidence>
<feature type="region of interest" description="Disordered" evidence="1">
    <location>
        <begin position="254"/>
        <end position="398"/>
    </location>
</feature>
<feature type="compositionally biased region" description="Polar residues" evidence="1">
    <location>
        <begin position="268"/>
        <end position="280"/>
    </location>
</feature>
<dbReference type="InterPro" id="IPR035992">
    <property type="entry name" value="Ricin_B-like_lectins"/>
</dbReference>
<feature type="region of interest" description="Disordered" evidence="1">
    <location>
        <begin position="593"/>
        <end position="648"/>
    </location>
</feature>
<keyword evidence="3" id="KW-1185">Reference proteome</keyword>
<gene>
    <name evidence="2" type="ORF">BQ2448_3787</name>
</gene>
<sequence>MGESSGAAHDPGSISAHLPDQPPPPSYASLVAPVPGSPSTATASGKTNAQGSTLSHSMFRNHAAFDHSQAALGFPSGYFILRNRGAGGRVLDLLGHKANEGAPIGLHPLKQPQVDGDQLQYRVNNQLWFMGWDGLLYSAAVSRPVECLTPYSSHGSLALAFPHPVMSIPSHRSHPCPKFVFDHVTSTLRVQFATDPTFPGPLPEDKSDWNEYDYLVEAVPQRRKRSNEQGLWDVVASGPGNLFEGLSEKIFGSKSPSLEASDPLAEPSNMTRSTSTSQGLARSAYEPYRRRSSSNTMIAPPLPARPRSRSTAPAVEDDSDSDTEPSAMRSVRVVAVPRSSRYDGISQPEPSSEPRYGTSYQGGYDLSHDTGCANQPSGQPLEASRREQARESRQSKRRQWELVSVVVRPVPTDSYPGGASYSDTERATPGSPSSSNVMRRASSAVGLSSSPRFLHLPTAPNLDRTELVRTRRSPAAPQQQQQKASNSSFSSSTSIASQGFSLPRLLKANIYGKVPDAAEATPSSREEVDATNTTDGSDLFDDEPEDARVLHLDEIGQEMARSTSSLSLSERIGLERLRAGRAVEGLQIEQYDEIPSPSLRQPSELDRPLPKSPSMEEAPVLSRTIDDPSHPRIVNVKATEEDKKPIAE</sequence>
<feature type="compositionally biased region" description="Low complexity" evidence="1">
    <location>
        <begin position="325"/>
        <end position="339"/>
    </location>
</feature>